<keyword evidence="1" id="KW-0812">Transmembrane</keyword>
<accession>F0Q255</accession>
<protein>
    <submittedName>
        <fullName evidence="2">PepSY-associated TM helix domain protein</fullName>
    </submittedName>
</protein>
<sequence>MTAASNDTAHAAAAPGREGFRQAMSWVHTWAGLVLGWLLFAIFATGTLSFFKSEFNLWMRPEMHGLAAPSPDVADRAQAALHRHAPGVTQWIMRLPDGRLPAVTVLWRDSANGRFQTLLMDPSTGESIGTRETMGGEFFYRFHFELRTAHQSRWALQGRWIVGVATLLMFIALLTGVVTHRRIFKDFFTFRPTKGGQRAWLDAHNVSGVLALPFYLVITFSGLMIFHTLYMPAGIAAAYATPKGTDSQAYFAEMQGDEPGTRSARRARGAAEAAAPLPPLDLATMVAGAHRTWGDARIGNISARRDADGTVVEVTRHDGDRLQYGPARLRFDGATARQLALIDPQTPAIKTYRVLYGLHLARFAGPGMRWALFGFGVLGSLMIASGLVLWSVKRRAQAQRKPGDAGLPFGERLVASLNVGLMGGLPLAVAAFLAANRLLPLSTPGRADAELAWFFGTWGAGLAIGLLRPDRRGWALLLGAAGALFAALPVINAATTSAHLGITLPAGEWAWAGMDLSFLAAGLVFGALARHLLRRRAAATPKAARAAVQPGAPSGTTPAQGA</sequence>
<keyword evidence="3" id="KW-1185">Reference proteome</keyword>
<evidence type="ECO:0000256" key="1">
    <source>
        <dbReference type="SAM" id="Phobius"/>
    </source>
</evidence>
<name>F0Q255_PARA1</name>
<feature type="transmembrane region" description="Helical" evidence="1">
    <location>
        <begin position="474"/>
        <end position="494"/>
    </location>
</feature>
<dbReference type="AlphaFoldDB" id="F0Q255"/>
<feature type="transmembrane region" description="Helical" evidence="1">
    <location>
        <begin position="199"/>
        <end position="226"/>
    </location>
</feature>
<dbReference type="InterPro" id="IPR005625">
    <property type="entry name" value="PepSY-ass_TM"/>
</dbReference>
<feature type="transmembrane region" description="Helical" evidence="1">
    <location>
        <begin position="413"/>
        <end position="439"/>
    </location>
</feature>
<reference evidence="2" key="1">
    <citation type="submission" date="2011-02" db="EMBL/GenBank/DDBJ databases">
        <title>Complete sequence of Acidovorax avenae subsp. avenae ATCC 19860.</title>
        <authorList>
            <consortium name="US DOE Joint Genome Institute"/>
            <person name="Lucas S."/>
            <person name="Copeland A."/>
            <person name="Lapidus A."/>
            <person name="Cheng J.-F."/>
            <person name="Goodwin L."/>
            <person name="Pitluck S."/>
            <person name="Chertkov O."/>
            <person name="Held B."/>
            <person name="Detter J.C."/>
            <person name="Han C."/>
            <person name="Tapia R."/>
            <person name="Land M."/>
            <person name="Hauser L."/>
            <person name="Kyrpides N."/>
            <person name="Ivanova N."/>
            <person name="Ovchinnikova G."/>
            <person name="Pagani I."/>
            <person name="Gordon S."/>
            <person name="Woyke T."/>
        </authorList>
    </citation>
    <scope>NUCLEOTIDE SEQUENCE</scope>
    <source>
        <strain evidence="2">ATCC 19860</strain>
    </source>
</reference>
<keyword evidence="1" id="KW-1133">Transmembrane helix</keyword>
<dbReference type="GeneID" id="34235599"/>
<dbReference type="HOGENOM" id="CLU_025664_2_0_4"/>
<evidence type="ECO:0000313" key="2">
    <source>
        <dbReference type="EMBL" id="ADX45327.1"/>
    </source>
</evidence>
<dbReference type="Pfam" id="PF03929">
    <property type="entry name" value="PepSY_TM"/>
    <property type="match status" value="1"/>
</dbReference>
<dbReference type="RefSeq" id="WP_013593854.1">
    <property type="nucleotide sequence ID" value="NC_015138.1"/>
</dbReference>
<dbReference type="PANTHER" id="PTHR34219">
    <property type="entry name" value="IRON-REGULATED INNER MEMBRANE PROTEIN-RELATED"/>
    <property type="match status" value="1"/>
</dbReference>
<keyword evidence="1" id="KW-0472">Membrane</keyword>
<dbReference type="Proteomes" id="UP000002482">
    <property type="component" value="Chromosome"/>
</dbReference>
<dbReference type="OrthoDB" id="9776609at2"/>
<gene>
    <name evidence="2" type="ordered locus">Acav_1405</name>
</gene>
<evidence type="ECO:0000313" key="3">
    <source>
        <dbReference type="Proteomes" id="UP000002482"/>
    </source>
</evidence>
<proteinExistence type="predicted"/>
<dbReference type="EMBL" id="CP002521">
    <property type="protein sequence ID" value="ADX45327.1"/>
    <property type="molecule type" value="Genomic_DNA"/>
</dbReference>
<dbReference type="KEGG" id="aaa:Acav_1405"/>
<dbReference type="PANTHER" id="PTHR34219:SF4">
    <property type="entry name" value="PEPSY DOMAIN-CONTAINING PROTEIN"/>
    <property type="match status" value="1"/>
</dbReference>
<feature type="transmembrane region" description="Helical" evidence="1">
    <location>
        <begin position="509"/>
        <end position="529"/>
    </location>
</feature>
<feature type="transmembrane region" description="Helical" evidence="1">
    <location>
        <begin position="451"/>
        <end position="467"/>
    </location>
</feature>
<organism evidence="2 3">
    <name type="scientific">Paracidovorax avenae (strain ATCC 19860 / DSM 7227 / CCUG 15838 / JCM 20985 / LMG 2117 / NCPPB 1011)</name>
    <name type="common">Acidovorax avenae</name>
    <dbReference type="NCBI Taxonomy" id="643561"/>
    <lineage>
        <taxon>Bacteria</taxon>
        <taxon>Pseudomonadati</taxon>
        <taxon>Pseudomonadota</taxon>
        <taxon>Betaproteobacteria</taxon>
        <taxon>Burkholderiales</taxon>
        <taxon>Comamonadaceae</taxon>
        <taxon>Paracidovorax</taxon>
    </lineage>
</organism>
<feature type="transmembrane region" description="Helical" evidence="1">
    <location>
        <begin position="160"/>
        <end position="178"/>
    </location>
</feature>
<feature type="transmembrane region" description="Helical" evidence="1">
    <location>
        <begin position="30"/>
        <end position="51"/>
    </location>
</feature>
<feature type="transmembrane region" description="Helical" evidence="1">
    <location>
        <begin position="370"/>
        <end position="392"/>
    </location>
</feature>